<evidence type="ECO:0000256" key="2">
    <source>
        <dbReference type="ARBA" id="ARBA00006906"/>
    </source>
</evidence>
<dbReference type="CDD" id="cd00452">
    <property type="entry name" value="KDPG_aldolase"/>
    <property type="match status" value="1"/>
</dbReference>
<sequence>MDAELNLPTPYTPHAGFVAAFVACRMIAIMRGITPADAADHGRALYEAGFRIVEVPLNSPDPLDSIAALRAAMPADMMIGAGTVLTPERVRDVKNAGGELIVMPHADTDVVTAAKRKGLACVPGVATPTEAFAALKHGADALKMFPAEQLGPAVTKAWRAVIPSVVPLLPVGGVKPDNMGPQLAAGASGFGLGSALYKPGQDVAATRANALAFIAGWRAVLGAEKGVPA</sequence>
<accession>A0A3N6MUC1</accession>
<dbReference type="Proteomes" id="UP000272778">
    <property type="component" value="Unassembled WGS sequence"/>
</dbReference>
<dbReference type="AlphaFoldDB" id="A0A3N6MUC1"/>
<dbReference type="PANTHER" id="PTHR30246:SF1">
    <property type="entry name" value="2-DEHYDRO-3-DEOXY-6-PHOSPHOGALACTONATE ALDOLASE-RELATED"/>
    <property type="match status" value="1"/>
</dbReference>
<comment type="subunit">
    <text evidence="3">Homotrimer.</text>
</comment>
<keyword evidence="5" id="KW-0119">Carbohydrate metabolism</keyword>
<comment type="caution">
    <text evidence="6">The sequence shown here is derived from an EMBL/GenBank/DDBJ whole genome shotgun (WGS) entry which is preliminary data.</text>
</comment>
<dbReference type="Gene3D" id="3.20.20.70">
    <property type="entry name" value="Aldolase class I"/>
    <property type="match status" value="1"/>
</dbReference>
<comment type="similarity">
    <text evidence="2">Belongs to the KHG/KDPG aldolase family.</text>
</comment>
<dbReference type="EMBL" id="RQIS01000031">
    <property type="protein sequence ID" value="RQG99891.1"/>
    <property type="molecule type" value="Genomic_DNA"/>
</dbReference>
<dbReference type="Pfam" id="PF01081">
    <property type="entry name" value="Aldolase"/>
    <property type="match status" value="1"/>
</dbReference>
<evidence type="ECO:0000256" key="4">
    <source>
        <dbReference type="ARBA" id="ARBA00023239"/>
    </source>
</evidence>
<evidence type="ECO:0000313" key="7">
    <source>
        <dbReference type="Proteomes" id="UP000272778"/>
    </source>
</evidence>
<dbReference type="PANTHER" id="PTHR30246">
    <property type="entry name" value="2-KETO-3-DEOXY-6-PHOSPHOGLUCONATE ALDOLASE"/>
    <property type="match status" value="1"/>
</dbReference>
<protein>
    <submittedName>
        <fullName evidence="6">2-dehydro-3-deoxy-6-phosphogalactonate aldolase</fullName>
    </submittedName>
</protein>
<name>A0A3N6MUC1_9BURK</name>
<evidence type="ECO:0000256" key="1">
    <source>
        <dbReference type="ARBA" id="ARBA00004761"/>
    </source>
</evidence>
<proteinExistence type="inferred from homology"/>
<evidence type="ECO:0000256" key="3">
    <source>
        <dbReference type="ARBA" id="ARBA00011233"/>
    </source>
</evidence>
<reference evidence="6 7" key="1">
    <citation type="submission" date="2018-11" db="EMBL/GenBank/DDBJ databases">
        <title>Paraburkholderia sp. DHOA04, isolated from soil.</title>
        <authorList>
            <person name="Gao Z.-H."/>
            <person name="Qiu L.-H."/>
            <person name="Fu J.-C."/>
        </authorList>
    </citation>
    <scope>NUCLEOTIDE SEQUENCE [LARGE SCALE GENOMIC DNA]</scope>
    <source>
        <strain evidence="6 7">DHOA04</strain>
    </source>
</reference>
<dbReference type="InterPro" id="IPR000887">
    <property type="entry name" value="Aldlse_KDPG_KHG"/>
</dbReference>
<dbReference type="InterPro" id="IPR013785">
    <property type="entry name" value="Aldolase_TIM"/>
</dbReference>
<evidence type="ECO:0000313" key="6">
    <source>
        <dbReference type="EMBL" id="RQG99891.1"/>
    </source>
</evidence>
<dbReference type="SUPFAM" id="SSF51569">
    <property type="entry name" value="Aldolase"/>
    <property type="match status" value="1"/>
</dbReference>
<keyword evidence="4" id="KW-0456">Lyase</keyword>
<gene>
    <name evidence="6" type="ORF">D1Y85_25845</name>
</gene>
<organism evidence="6 7">
    <name type="scientific">Paraburkholderia dinghuensis</name>
    <dbReference type="NCBI Taxonomy" id="2305225"/>
    <lineage>
        <taxon>Bacteria</taxon>
        <taxon>Pseudomonadati</taxon>
        <taxon>Pseudomonadota</taxon>
        <taxon>Betaproteobacteria</taxon>
        <taxon>Burkholderiales</taxon>
        <taxon>Burkholderiaceae</taxon>
        <taxon>Paraburkholderia</taxon>
    </lineage>
</organism>
<evidence type="ECO:0000256" key="5">
    <source>
        <dbReference type="ARBA" id="ARBA00023277"/>
    </source>
</evidence>
<dbReference type="RefSeq" id="WP_124153917.1">
    <property type="nucleotide sequence ID" value="NZ_RQIS01000031.1"/>
</dbReference>
<dbReference type="NCBIfam" id="NF006600">
    <property type="entry name" value="PRK09140.1"/>
    <property type="match status" value="1"/>
</dbReference>
<keyword evidence="7" id="KW-1185">Reference proteome</keyword>
<dbReference type="GO" id="GO:0016829">
    <property type="term" value="F:lyase activity"/>
    <property type="evidence" value="ECO:0007669"/>
    <property type="project" value="UniProtKB-KW"/>
</dbReference>
<dbReference type="OrthoDB" id="8590323at2"/>
<comment type="pathway">
    <text evidence="1">Carbohydrate acid metabolism.</text>
</comment>